<keyword evidence="3 10" id="KW-0132">Cell division</keyword>
<gene>
    <name evidence="10 12" type="primary">engB</name>
    <name evidence="12" type="ORF">NHP190003_04090</name>
</gene>
<accession>A0ABM7SBI7</accession>
<keyword evidence="5 10" id="KW-0547">Nucleotide-binding</keyword>
<dbReference type="PANTHER" id="PTHR11649">
    <property type="entry name" value="MSS1/TRME-RELATED GTP-BINDING PROTEIN"/>
    <property type="match status" value="1"/>
</dbReference>
<evidence type="ECO:0000313" key="13">
    <source>
        <dbReference type="Proteomes" id="UP000826775"/>
    </source>
</evidence>
<reference evidence="12 13" key="1">
    <citation type="submission" date="2021-07" db="EMBL/GenBank/DDBJ databases">
        <title>Novel Helicobacter sp. Isolated from a dog.</title>
        <authorList>
            <person name="Rimbara E."/>
            <person name="Suzuki M."/>
        </authorList>
    </citation>
    <scope>NUCLEOTIDE SEQUENCE [LARGE SCALE GENOMIC DNA]</scope>
    <source>
        <strain evidence="13">NHP19-003</strain>
    </source>
</reference>
<evidence type="ECO:0000256" key="9">
    <source>
        <dbReference type="ARBA" id="ARBA00023306"/>
    </source>
</evidence>
<evidence type="ECO:0000256" key="2">
    <source>
        <dbReference type="ARBA" id="ARBA00009638"/>
    </source>
</evidence>
<dbReference type="InterPro" id="IPR006073">
    <property type="entry name" value="GTP-bd"/>
</dbReference>
<dbReference type="Gene3D" id="3.40.50.300">
    <property type="entry name" value="P-loop containing nucleotide triphosphate hydrolases"/>
    <property type="match status" value="1"/>
</dbReference>
<keyword evidence="6" id="KW-0460">Magnesium</keyword>
<feature type="domain" description="EngB-type G" evidence="11">
    <location>
        <begin position="29"/>
        <end position="208"/>
    </location>
</feature>
<protein>
    <recommendedName>
        <fullName evidence="10">Probable GTP-binding protein EngB</fullName>
    </recommendedName>
</protein>
<evidence type="ECO:0000256" key="4">
    <source>
        <dbReference type="ARBA" id="ARBA00022723"/>
    </source>
</evidence>
<keyword evidence="13" id="KW-1185">Reference proteome</keyword>
<dbReference type="InterPro" id="IPR027417">
    <property type="entry name" value="P-loop_NTPase"/>
</dbReference>
<comment type="function">
    <text evidence="10">Necessary for normal cell division and for the maintenance of normal septation.</text>
</comment>
<evidence type="ECO:0000256" key="10">
    <source>
        <dbReference type="HAMAP-Rule" id="MF_00321"/>
    </source>
</evidence>
<proteinExistence type="inferred from homology"/>
<dbReference type="HAMAP" id="MF_00321">
    <property type="entry name" value="GTPase_EngB"/>
    <property type="match status" value="1"/>
</dbReference>
<comment type="cofactor">
    <cofactor evidence="1">
        <name>Mg(2+)</name>
        <dbReference type="ChEBI" id="CHEBI:18420"/>
    </cofactor>
</comment>
<dbReference type="PROSITE" id="PS51706">
    <property type="entry name" value="G_ENGB"/>
    <property type="match status" value="1"/>
</dbReference>
<dbReference type="SUPFAM" id="SSF52540">
    <property type="entry name" value="P-loop containing nucleoside triphosphate hydrolases"/>
    <property type="match status" value="1"/>
</dbReference>
<evidence type="ECO:0000256" key="1">
    <source>
        <dbReference type="ARBA" id="ARBA00001946"/>
    </source>
</evidence>
<evidence type="ECO:0000256" key="3">
    <source>
        <dbReference type="ARBA" id="ARBA00022618"/>
    </source>
</evidence>
<dbReference type="InterPro" id="IPR019987">
    <property type="entry name" value="GTP-bd_ribosome_bio_YsxC"/>
</dbReference>
<organism evidence="12 13">
    <name type="scientific">Helicobacter gastrocanis</name>
    <dbReference type="NCBI Taxonomy" id="2849641"/>
    <lineage>
        <taxon>Bacteria</taxon>
        <taxon>Pseudomonadati</taxon>
        <taxon>Campylobacterota</taxon>
        <taxon>Epsilonproteobacteria</taxon>
        <taxon>Campylobacterales</taxon>
        <taxon>Helicobacteraceae</taxon>
        <taxon>Helicobacter</taxon>
    </lineage>
</organism>
<evidence type="ECO:0000256" key="5">
    <source>
        <dbReference type="ARBA" id="ARBA00022741"/>
    </source>
</evidence>
<dbReference type="NCBIfam" id="TIGR03598">
    <property type="entry name" value="GTPase_YsxC"/>
    <property type="match status" value="1"/>
</dbReference>
<dbReference type="Proteomes" id="UP000826775">
    <property type="component" value="Chromosome"/>
</dbReference>
<evidence type="ECO:0000259" key="11">
    <source>
        <dbReference type="PROSITE" id="PS51706"/>
    </source>
</evidence>
<evidence type="ECO:0000256" key="8">
    <source>
        <dbReference type="ARBA" id="ARBA00023210"/>
    </source>
</evidence>
<keyword evidence="9 10" id="KW-0131">Cell cycle</keyword>
<keyword evidence="4" id="KW-0479">Metal-binding</keyword>
<dbReference type="InterPro" id="IPR030393">
    <property type="entry name" value="G_ENGB_dom"/>
</dbReference>
<evidence type="ECO:0000256" key="6">
    <source>
        <dbReference type="ARBA" id="ARBA00022842"/>
    </source>
</evidence>
<dbReference type="Pfam" id="PF01926">
    <property type="entry name" value="MMR_HSR1"/>
    <property type="match status" value="1"/>
</dbReference>
<evidence type="ECO:0000313" key="12">
    <source>
        <dbReference type="EMBL" id="BCZ17127.1"/>
    </source>
</evidence>
<keyword evidence="8 10" id="KW-0717">Septation</keyword>
<sequence>MLKNSPSLKVLESHFVCSATNIAQTPPTHLPEVAFLGRSNVGKSSFINQILGRKIAKSSATPGKTQMANFFATTWQMGDEKVAFGCIDLPGFGYAKVSKGLQEEWGAFLCALLQQRPSIKLFLHLIDARHPQLNLDQQVQAFLQSFIKPDQQIRCVYTKFDKLTSHAKHTLLQEHPGALVSVLKPSTLKPKFGSLEHLQTTLLNALLGRICA</sequence>
<dbReference type="RefSeq" id="WP_221280182.1">
    <property type="nucleotide sequence ID" value="NZ_AP024814.1"/>
</dbReference>
<evidence type="ECO:0000256" key="7">
    <source>
        <dbReference type="ARBA" id="ARBA00023134"/>
    </source>
</evidence>
<comment type="similarity">
    <text evidence="2 10">Belongs to the TRAFAC class TrmE-Era-EngA-EngB-Septin-like GTPase superfamily. EngB GTPase family.</text>
</comment>
<name>A0ABM7SBI7_9HELI</name>
<dbReference type="CDD" id="cd01876">
    <property type="entry name" value="YihA_EngB"/>
    <property type="match status" value="1"/>
</dbReference>
<dbReference type="PANTHER" id="PTHR11649:SF13">
    <property type="entry name" value="ENGB-TYPE G DOMAIN-CONTAINING PROTEIN"/>
    <property type="match status" value="1"/>
</dbReference>
<dbReference type="EMBL" id="AP024814">
    <property type="protein sequence ID" value="BCZ17127.1"/>
    <property type="molecule type" value="Genomic_DNA"/>
</dbReference>
<keyword evidence="7 10" id="KW-0342">GTP-binding</keyword>